<evidence type="ECO:0000259" key="1">
    <source>
        <dbReference type="Pfam" id="PF22924"/>
    </source>
</evidence>
<dbReference type="GO" id="GO:0033540">
    <property type="term" value="P:fatty acid beta-oxidation using acyl-CoA oxidase"/>
    <property type="evidence" value="ECO:0007669"/>
    <property type="project" value="TreeGrafter"/>
</dbReference>
<dbReference type="InterPro" id="IPR036250">
    <property type="entry name" value="AcylCo_DH-like_C"/>
</dbReference>
<organism evidence="2 3">
    <name type="scientific">Pseudomonas putida</name>
    <name type="common">Arthrobacter siderocapsulatus</name>
    <dbReference type="NCBI Taxonomy" id="303"/>
    <lineage>
        <taxon>Bacteria</taxon>
        <taxon>Pseudomonadati</taxon>
        <taxon>Pseudomonadota</taxon>
        <taxon>Gammaproteobacteria</taxon>
        <taxon>Pseudomonadales</taxon>
        <taxon>Pseudomonadaceae</taxon>
        <taxon>Pseudomonas</taxon>
    </lineage>
</organism>
<dbReference type="PANTHER" id="PTHR10909">
    <property type="entry name" value="ELECTRON TRANSPORT OXIDOREDUCTASE"/>
    <property type="match status" value="1"/>
</dbReference>
<dbReference type="GO" id="GO:0005504">
    <property type="term" value="F:fatty acid binding"/>
    <property type="evidence" value="ECO:0007669"/>
    <property type="project" value="TreeGrafter"/>
</dbReference>
<sequence>MRNPATDLIALRPDWLDERLLALIARPIENSEEAKRTFIELLAQPSLQGDALLADLPKLLRFHTTCAMHDGALASMISIHYNLCMGSIKSMGNDSDYVRSLYKQLNEGTAIGVYLATELGYGSNLFSLETEARYCPERQIFVLDSPSRQSYKFMPNSTHSPLPKIAVVMARLMVNDKFIGILPFLVPLHAGDTAFPGVRITALGHKPGMHLDNAMTSFENVELPYEALLQRGTIELDRDGQLRTLATTRSQRFMRSIERVQSGKLCMASCALAVAMAGLHINYTYAQKRQTFSPGGPVNLLAHPTYRHPLAIDVVTNLIHAAWLEQIVAGHGKDALKPLAPDVLNEVAILKAVSTWASQDILVRCRERCGAQGMFAANKIIGYLLNNNGAITAEGENLVIMLKAAAYFMKHAAPASAHAVKGKKRQRLLEHLDTCIDLIRSGIADKRDRFLQSEDMLLLAKLLGVRMASVRYLAHIDESPLDGVILDVFLLSQLEQHAVALVRTQAASSRQIRSWANRKQALLVQHAPLILERLKRMDMRMLEVPISSDSYIEHYASRHHDGQAA</sequence>
<dbReference type="PANTHER" id="PTHR10909:SF382">
    <property type="entry name" value="ACYL-COENZYME A OXIDASE"/>
    <property type="match status" value="1"/>
</dbReference>
<dbReference type="InterPro" id="IPR012258">
    <property type="entry name" value="Acyl-CoA_oxidase"/>
</dbReference>
<dbReference type="SUPFAM" id="SSF47203">
    <property type="entry name" value="Acyl-CoA dehydrogenase C-terminal domain-like"/>
    <property type="match status" value="1"/>
</dbReference>
<dbReference type="InterPro" id="IPR055060">
    <property type="entry name" value="ACOX_C_alpha1"/>
</dbReference>
<dbReference type="GO" id="GO:0003997">
    <property type="term" value="F:acyl-CoA oxidase activity"/>
    <property type="evidence" value="ECO:0007669"/>
    <property type="project" value="InterPro"/>
</dbReference>
<dbReference type="GO" id="GO:0055088">
    <property type="term" value="P:lipid homeostasis"/>
    <property type="evidence" value="ECO:0007669"/>
    <property type="project" value="TreeGrafter"/>
</dbReference>
<reference evidence="2 3" key="1">
    <citation type="submission" date="2018-06" db="EMBL/GenBank/DDBJ databases">
        <authorList>
            <consortium name="Pathogen Informatics"/>
            <person name="Doyle S."/>
        </authorList>
    </citation>
    <scope>NUCLEOTIDE SEQUENCE [LARGE SCALE GENOMIC DNA]</scope>
    <source>
        <strain evidence="2 3">NCTC7914</strain>
    </source>
</reference>
<name>A0A379KIM6_PSEPU</name>
<gene>
    <name evidence="2" type="ORF">NCTC7914_01966</name>
</gene>
<dbReference type="Gene3D" id="1.20.140.10">
    <property type="entry name" value="Butyryl-CoA Dehydrogenase, subunit A, domain 3"/>
    <property type="match status" value="1"/>
</dbReference>
<dbReference type="Gene3D" id="2.40.110.10">
    <property type="entry name" value="Butyryl-CoA Dehydrogenase, subunit A, domain 2"/>
    <property type="match status" value="1"/>
</dbReference>
<dbReference type="SUPFAM" id="SSF56645">
    <property type="entry name" value="Acyl-CoA dehydrogenase NM domain-like"/>
    <property type="match status" value="1"/>
</dbReference>
<dbReference type="GO" id="GO:0071949">
    <property type="term" value="F:FAD binding"/>
    <property type="evidence" value="ECO:0007669"/>
    <property type="project" value="InterPro"/>
</dbReference>
<evidence type="ECO:0000313" key="2">
    <source>
        <dbReference type="EMBL" id="SUD67855.1"/>
    </source>
</evidence>
<proteinExistence type="predicted"/>
<protein>
    <submittedName>
        <fullName evidence="2">Putative acyl CoA oxidase</fullName>
    </submittedName>
</protein>
<feature type="domain" description="Acyl-CoA oxidase C-alpha1" evidence="1">
    <location>
        <begin position="336"/>
        <end position="409"/>
    </location>
</feature>
<evidence type="ECO:0000313" key="3">
    <source>
        <dbReference type="Proteomes" id="UP000254602"/>
    </source>
</evidence>
<accession>A0A379KIM6</accession>
<dbReference type="EMBL" id="UGUY01000001">
    <property type="protein sequence ID" value="SUD67855.1"/>
    <property type="molecule type" value="Genomic_DNA"/>
</dbReference>
<dbReference type="InterPro" id="IPR009100">
    <property type="entry name" value="AcylCoA_DH/oxidase_NM_dom_sf"/>
</dbReference>
<dbReference type="Pfam" id="PF22924">
    <property type="entry name" value="ACOX_C_alpha1"/>
    <property type="match status" value="1"/>
</dbReference>
<dbReference type="InterPro" id="IPR046373">
    <property type="entry name" value="Acyl-CoA_Oxase/DH_mid-dom_sf"/>
</dbReference>
<dbReference type="Proteomes" id="UP000254602">
    <property type="component" value="Unassembled WGS sequence"/>
</dbReference>
<dbReference type="AlphaFoldDB" id="A0A379KIM6"/>
<dbReference type="RefSeq" id="WP_115273778.1">
    <property type="nucleotide sequence ID" value="NZ_JAVXZE010000010.1"/>
</dbReference>